<reference evidence="1" key="1">
    <citation type="submission" date="2021-02" db="EMBL/GenBank/DDBJ databases">
        <title>Thiocyanate and organic carbon inputs drive convergent selection for specific autotrophic Afipia and Thiobacillus strains within complex microbiomes.</title>
        <authorList>
            <person name="Huddy R.J."/>
            <person name="Sachdeva R."/>
            <person name="Kadzinga F."/>
            <person name="Kantor R.S."/>
            <person name="Harrison S.T.L."/>
            <person name="Banfield J.F."/>
        </authorList>
    </citation>
    <scope>NUCLEOTIDE SEQUENCE</scope>
    <source>
        <strain evidence="1">SCN18_13_7_16_R3_B_64_19</strain>
    </source>
</reference>
<evidence type="ECO:0000313" key="2">
    <source>
        <dbReference type="Proteomes" id="UP000664800"/>
    </source>
</evidence>
<dbReference type="EMBL" id="JAFKMR010000032">
    <property type="protein sequence ID" value="MBN8745498.1"/>
    <property type="molecule type" value="Genomic_DNA"/>
</dbReference>
<dbReference type="RefSeq" id="WP_276732289.1">
    <property type="nucleotide sequence ID" value="NZ_JAFKMR010000032.1"/>
</dbReference>
<sequence length="218" mass="24039">MGNSQIFASLPPLGQAIQNAMRGNINENAGAIIEILHKNPDMSVEEAAAAARSLLRRERGGCVLSGQTRRNGKSRRVAPIVEITAGESDETGGFAAIAIDFTEPDSHIKMQEIAQFAMTEKGRDLMSRAEPLVRELDRLRDESGETVANNNDVSRRQGFNIKAQRKKALENTLARLRAHFEWCLENGVSEIAMESEETNAQDFFDRATQTGFDFGEGE</sequence>
<accession>A0A8I1N071</accession>
<dbReference type="Proteomes" id="UP000664800">
    <property type="component" value="Unassembled WGS sequence"/>
</dbReference>
<dbReference type="AlphaFoldDB" id="A0A8I1N071"/>
<protein>
    <submittedName>
        <fullName evidence="1">Uncharacterized protein</fullName>
    </submittedName>
</protein>
<comment type="caution">
    <text evidence="1">The sequence shown here is derived from an EMBL/GenBank/DDBJ whole genome shotgun (WGS) entry which is preliminary data.</text>
</comment>
<proteinExistence type="predicted"/>
<organism evidence="1 2">
    <name type="scientific">Thiomonas arsenitoxydans (strain DSM 22701 / CIP 110005 / 3As)</name>
    <dbReference type="NCBI Taxonomy" id="426114"/>
    <lineage>
        <taxon>Bacteria</taxon>
        <taxon>Pseudomonadati</taxon>
        <taxon>Pseudomonadota</taxon>
        <taxon>Betaproteobacteria</taxon>
        <taxon>Burkholderiales</taxon>
        <taxon>Thiomonas</taxon>
    </lineage>
</organism>
<name>A0A8I1N071_THIA3</name>
<gene>
    <name evidence="1" type="ORF">J0I24_14530</name>
</gene>
<evidence type="ECO:0000313" key="1">
    <source>
        <dbReference type="EMBL" id="MBN8745498.1"/>
    </source>
</evidence>